<gene>
    <name evidence="2" type="ORF">CXG81DRAFT_21278</name>
</gene>
<name>A0A4P9X0R6_9FUNG</name>
<proteinExistence type="predicted"/>
<dbReference type="Proteomes" id="UP000274922">
    <property type="component" value="Unassembled WGS sequence"/>
</dbReference>
<organism evidence="2 3">
    <name type="scientific">Caulochytrium protostelioides</name>
    <dbReference type="NCBI Taxonomy" id="1555241"/>
    <lineage>
        <taxon>Eukaryota</taxon>
        <taxon>Fungi</taxon>
        <taxon>Fungi incertae sedis</taxon>
        <taxon>Chytridiomycota</taxon>
        <taxon>Chytridiomycota incertae sedis</taxon>
        <taxon>Chytridiomycetes</taxon>
        <taxon>Caulochytriales</taxon>
        <taxon>Caulochytriaceae</taxon>
        <taxon>Caulochytrium</taxon>
    </lineage>
</organism>
<feature type="compositionally biased region" description="Polar residues" evidence="1">
    <location>
        <begin position="217"/>
        <end position="232"/>
    </location>
</feature>
<feature type="compositionally biased region" description="Low complexity" evidence="1">
    <location>
        <begin position="64"/>
        <end position="90"/>
    </location>
</feature>
<sequence>MPRQRRPLTPLRHTPRVTAHPSRRTPTSASHTSVRRSLNLHGDGNGSETNDEDNDENRENDVSVAVAAQLAAAAQADATATDAFHAALGPPDSPVPIPSPSQSLANPFWDGGNPHDGDDDHSDMLTHGPPGMLPSHAASRHERWSLSRFASGTDEPVSQSDDDSDCFATPVGVLALNTPLPRRIARTASARRLSVTSPAATVSPPSASKKHRRHSLSTDADTPLSHSEAGSRTRQRWSVGAPSGVAARRSAPATPRVRDSPHAGEASSSSSSSDDSETEVHDTTYRLRRRRSTPRLSRTQQTPSAEPTATPGRSSGRASKKPKLSEQPHGALLTPRPSRSPSPTPSPAGRSRRRRRRRVGHAPDGPSSPPAPVPATRRSRRSLTRSSSRPWPRGAQASPSPGRSESDEPTTAVADGVAAVAPTKAASQDWAAIDAFCLRVESVAGDDETVDRAPVRV</sequence>
<feature type="compositionally biased region" description="Basic and acidic residues" evidence="1">
    <location>
        <begin position="113"/>
        <end position="124"/>
    </location>
</feature>
<feature type="compositionally biased region" description="Acidic residues" evidence="1">
    <location>
        <begin position="49"/>
        <end position="58"/>
    </location>
</feature>
<reference evidence="3" key="1">
    <citation type="journal article" date="2018" name="Nat. Microbiol.">
        <title>Leveraging single-cell genomics to expand the fungal tree of life.</title>
        <authorList>
            <person name="Ahrendt S.R."/>
            <person name="Quandt C.A."/>
            <person name="Ciobanu D."/>
            <person name="Clum A."/>
            <person name="Salamov A."/>
            <person name="Andreopoulos B."/>
            <person name="Cheng J.F."/>
            <person name="Woyke T."/>
            <person name="Pelin A."/>
            <person name="Henrissat B."/>
            <person name="Reynolds N.K."/>
            <person name="Benny G.L."/>
            <person name="Smith M.E."/>
            <person name="James T.Y."/>
            <person name="Grigoriev I.V."/>
        </authorList>
    </citation>
    <scope>NUCLEOTIDE SEQUENCE [LARGE SCALE GENOMIC DNA]</scope>
    <source>
        <strain evidence="3">ATCC 52028</strain>
    </source>
</reference>
<accession>A0A4P9X0R6</accession>
<evidence type="ECO:0000256" key="1">
    <source>
        <dbReference type="SAM" id="MobiDB-lite"/>
    </source>
</evidence>
<evidence type="ECO:0000313" key="2">
    <source>
        <dbReference type="EMBL" id="RKO98495.1"/>
    </source>
</evidence>
<feature type="region of interest" description="Disordered" evidence="1">
    <location>
        <begin position="1"/>
        <end position="140"/>
    </location>
</feature>
<evidence type="ECO:0000313" key="3">
    <source>
        <dbReference type="Proteomes" id="UP000274922"/>
    </source>
</evidence>
<feature type="compositionally biased region" description="Polar residues" evidence="1">
    <location>
        <begin position="303"/>
        <end position="317"/>
    </location>
</feature>
<keyword evidence="3" id="KW-1185">Reference proteome</keyword>
<dbReference type="AlphaFoldDB" id="A0A4P9X0R6"/>
<feature type="compositionally biased region" description="Polar residues" evidence="1">
    <location>
        <begin position="24"/>
        <end position="36"/>
    </location>
</feature>
<protein>
    <submittedName>
        <fullName evidence="2">Uncharacterized protein</fullName>
    </submittedName>
</protein>
<feature type="compositionally biased region" description="Basic residues" evidence="1">
    <location>
        <begin position="350"/>
        <end position="360"/>
    </location>
</feature>
<feature type="compositionally biased region" description="Low complexity" evidence="1">
    <location>
        <begin position="194"/>
        <end position="207"/>
    </location>
</feature>
<dbReference type="EMBL" id="ML014418">
    <property type="protein sequence ID" value="RKO98495.1"/>
    <property type="molecule type" value="Genomic_DNA"/>
</dbReference>
<feature type="region of interest" description="Disordered" evidence="1">
    <location>
        <begin position="188"/>
        <end position="415"/>
    </location>
</feature>